<comment type="caution">
    <text evidence="2">The sequence shown here is derived from an EMBL/GenBank/DDBJ whole genome shotgun (WGS) entry which is preliminary data.</text>
</comment>
<accession>A0A8K0ST79</accession>
<dbReference type="Proteomes" id="UP000813444">
    <property type="component" value="Unassembled WGS sequence"/>
</dbReference>
<name>A0A8K0ST79_9HYPO</name>
<feature type="region of interest" description="Disordered" evidence="1">
    <location>
        <begin position="32"/>
        <end position="55"/>
    </location>
</feature>
<organism evidence="2 3">
    <name type="scientific">Stachybotrys elegans</name>
    <dbReference type="NCBI Taxonomy" id="80388"/>
    <lineage>
        <taxon>Eukaryota</taxon>
        <taxon>Fungi</taxon>
        <taxon>Dikarya</taxon>
        <taxon>Ascomycota</taxon>
        <taxon>Pezizomycotina</taxon>
        <taxon>Sordariomycetes</taxon>
        <taxon>Hypocreomycetidae</taxon>
        <taxon>Hypocreales</taxon>
        <taxon>Stachybotryaceae</taxon>
        <taxon>Stachybotrys</taxon>
    </lineage>
</organism>
<feature type="region of interest" description="Disordered" evidence="1">
    <location>
        <begin position="148"/>
        <end position="172"/>
    </location>
</feature>
<evidence type="ECO:0000313" key="3">
    <source>
        <dbReference type="Proteomes" id="UP000813444"/>
    </source>
</evidence>
<protein>
    <submittedName>
        <fullName evidence="2">Uncharacterized protein</fullName>
    </submittedName>
</protein>
<dbReference type="OrthoDB" id="3437384at2759"/>
<reference evidence="2" key="1">
    <citation type="journal article" date="2021" name="Nat. Commun.">
        <title>Genetic determinants of endophytism in the Arabidopsis root mycobiome.</title>
        <authorList>
            <person name="Mesny F."/>
            <person name="Miyauchi S."/>
            <person name="Thiergart T."/>
            <person name="Pickel B."/>
            <person name="Atanasova L."/>
            <person name="Karlsson M."/>
            <person name="Huettel B."/>
            <person name="Barry K.W."/>
            <person name="Haridas S."/>
            <person name="Chen C."/>
            <person name="Bauer D."/>
            <person name="Andreopoulos W."/>
            <person name="Pangilinan J."/>
            <person name="LaButti K."/>
            <person name="Riley R."/>
            <person name="Lipzen A."/>
            <person name="Clum A."/>
            <person name="Drula E."/>
            <person name="Henrissat B."/>
            <person name="Kohler A."/>
            <person name="Grigoriev I.V."/>
            <person name="Martin F.M."/>
            <person name="Hacquard S."/>
        </authorList>
    </citation>
    <scope>NUCLEOTIDE SEQUENCE</scope>
    <source>
        <strain evidence="2">MPI-CAGE-CH-0235</strain>
    </source>
</reference>
<feature type="region of interest" description="Disordered" evidence="1">
    <location>
        <begin position="272"/>
        <end position="292"/>
    </location>
</feature>
<feature type="region of interest" description="Disordered" evidence="1">
    <location>
        <begin position="417"/>
        <end position="439"/>
    </location>
</feature>
<feature type="compositionally biased region" description="Basic and acidic residues" evidence="1">
    <location>
        <begin position="234"/>
        <end position="247"/>
    </location>
</feature>
<gene>
    <name evidence="2" type="ORF">B0I35DRAFT_478467</name>
</gene>
<evidence type="ECO:0000256" key="1">
    <source>
        <dbReference type="SAM" id="MobiDB-lite"/>
    </source>
</evidence>
<keyword evidence="3" id="KW-1185">Reference proteome</keyword>
<feature type="compositionally biased region" description="Basic and acidic residues" evidence="1">
    <location>
        <begin position="366"/>
        <end position="393"/>
    </location>
</feature>
<proteinExistence type="predicted"/>
<dbReference type="AlphaFoldDB" id="A0A8K0ST79"/>
<feature type="compositionally biased region" description="Basic and acidic residues" evidence="1">
    <location>
        <begin position="148"/>
        <end position="159"/>
    </location>
</feature>
<evidence type="ECO:0000313" key="2">
    <source>
        <dbReference type="EMBL" id="KAH7320202.1"/>
    </source>
</evidence>
<feature type="region of interest" description="Disordered" evidence="1">
    <location>
        <begin position="350"/>
        <end position="399"/>
    </location>
</feature>
<feature type="region of interest" description="Disordered" evidence="1">
    <location>
        <begin position="204"/>
        <end position="249"/>
    </location>
</feature>
<dbReference type="EMBL" id="JAGPNK010000006">
    <property type="protein sequence ID" value="KAH7320202.1"/>
    <property type="molecule type" value="Genomic_DNA"/>
</dbReference>
<sequence>MSCFCFHQPACENDKPRQRGYELPTRIGLPANLRTPASPKVLRNQDGIPSYSRRPVDQPEIPAAILYEDLEEPEEANVDDSDLCVNKSGGKAATMANVALEVICSGISRQVSIFNKTRHRARLSIGKSDEQLARRAELKRLMHKRIQEEIRSEESEDTPKNNGKGQTVHAAGSKQTTILTSGPRDNIEFEVVVPDNAVTKPLLHSQQGASLARSPTYRRNSCPVGCGTPQPDMSPDRKTDGSKRHSFSDLPTARLSVSNVFEGDKTNILSFGAKQSGSKAEKSDSPIPDKQSWDTHSALGIWLIAQGLQSRDNSTIGFDKPMILDAEATKNCKTDDLDTLAEIATTESVDTFATAESPPKSQNLSESKRVSMDGDTRLPARRPEPDESPRDSDSASTTNADLKEAYALAMAYATPRDNSSSEYPSAMPSFQPSPVRSRSQLPKLSLRDLQGIQFSPFQKGSISSRIGNLDDGDYSRQFSFAKFGGMFANSF</sequence>